<organism evidence="17 18">
    <name type="scientific">Wigglesworthia glossinidia endosymbiont of Glossina morsitans morsitans</name>
    <name type="common">Yale colony</name>
    <dbReference type="NCBI Taxonomy" id="1142511"/>
    <lineage>
        <taxon>Bacteria</taxon>
        <taxon>Pseudomonadati</taxon>
        <taxon>Pseudomonadota</taxon>
        <taxon>Gammaproteobacteria</taxon>
        <taxon>Enterobacterales</taxon>
        <taxon>Erwiniaceae</taxon>
        <taxon>Wigglesworthia</taxon>
    </lineage>
</organism>
<dbReference type="GO" id="GO:0006189">
    <property type="term" value="P:'de novo' IMP biosynthetic process"/>
    <property type="evidence" value="ECO:0007669"/>
    <property type="project" value="UniProtKB-UniRule"/>
</dbReference>
<comment type="pathway">
    <text evidence="3 14">Purine metabolism; IMP biosynthesis via de novo pathway; N(1)-(5-phospho-D-ribosyl)glycinamide from 5-phospho-alpha-D-ribose 1-diphosphate: step 2/2.</text>
</comment>
<reference evidence="17 18" key="1">
    <citation type="journal article" date="2012" name="MBio">
        <title>Insight into the transmission biology and species-specific functional capabilities of tsetse (Diptera: glossinidae) obligate symbiont wigglesworthia.</title>
        <authorList>
            <person name="Rio R.V."/>
            <person name="Symula R.E."/>
            <person name="Wang J."/>
            <person name="Lohs C."/>
            <person name="Wu Y.N."/>
            <person name="Snyder A.K."/>
            <person name="Bjornson R.D."/>
            <person name="Oshima K."/>
            <person name="Biehl B.S."/>
            <person name="Perna N.T."/>
            <person name="Hattori M."/>
            <person name="Aksoy S."/>
        </authorList>
    </citation>
    <scope>NUCLEOTIDE SEQUENCE [LARGE SCALE GENOMIC DNA]</scope>
    <source>
        <strain evidence="17">WGM</strain>
    </source>
</reference>
<comment type="cofactor">
    <cofactor evidence="2">
        <name>Mg(2+)</name>
        <dbReference type="ChEBI" id="CHEBI:18420"/>
    </cofactor>
</comment>
<dbReference type="Gene3D" id="3.40.50.20">
    <property type="match status" value="1"/>
</dbReference>
<evidence type="ECO:0000259" key="16">
    <source>
        <dbReference type="PROSITE" id="PS50975"/>
    </source>
</evidence>
<dbReference type="Pfam" id="PF01071">
    <property type="entry name" value="GARS_A"/>
    <property type="match status" value="1"/>
</dbReference>
<dbReference type="STRING" id="1142511.WIGMOR_0245"/>
<dbReference type="HAMAP" id="MF_00138">
    <property type="entry name" value="GARS"/>
    <property type="match status" value="1"/>
</dbReference>
<dbReference type="KEGG" id="wgl:WIGMOR_0245"/>
<gene>
    <name evidence="14 17" type="primary">purD</name>
    <name evidence="17" type="synonym">adtha</name>
    <name evidence="17" type="ORF">WIGMOR_0245</name>
</gene>
<keyword evidence="18" id="KW-1185">Reference proteome</keyword>
<dbReference type="Gene3D" id="3.30.470.20">
    <property type="entry name" value="ATP-grasp fold, B domain"/>
    <property type="match status" value="1"/>
</dbReference>
<evidence type="ECO:0000256" key="13">
    <source>
        <dbReference type="ARBA" id="ARBA00042864"/>
    </source>
</evidence>
<dbReference type="RefSeq" id="WP_014354026.1">
    <property type="nucleotide sequence ID" value="NC_016893.1"/>
</dbReference>
<keyword evidence="10" id="KW-0464">Manganese</keyword>
<dbReference type="InterPro" id="IPR016185">
    <property type="entry name" value="PreATP-grasp_dom_sf"/>
</dbReference>
<dbReference type="GO" id="GO:0046872">
    <property type="term" value="F:metal ion binding"/>
    <property type="evidence" value="ECO:0007669"/>
    <property type="project" value="UniProtKB-KW"/>
</dbReference>
<evidence type="ECO:0000313" key="18">
    <source>
        <dbReference type="Proteomes" id="UP000009061"/>
    </source>
</evidence>
<evidence type="ECO:0000256" key="1">
    <source>
        <dbReference type="ARBA" id="ARBA00001936"/>
    </source>
</evidence>
<dbReference type="Proteomes" id="UP000009061">
    <property type="component" value="Chromosome"/>
</dbReference>
<dbReference type="EMBL" id="CP003315">
    <property type="protein sequence ID" value="AFA41087.1"/>
    <property type="molecule type" value="Genomic_DNA"/>
</dbReference>
<dbReference type="SUPFAM" id="SSF52440">
    <property type="entry name" value="PreATP-grasp domain"/>
    <property type="match status" value="1"/>
</dbReference>
<evidence type="ECO:0000256" key="14">
    <source>
        <dbReference type="HAMAP-Rule" id="MF_00138"/>
    </source>
</evidence>
<feature type="domain" description="ATP-grasp" evidence="16">
    <location>
        <begin position="109"/>
        <end position="316"/>
    </location>
</feature>
<keyword evidence="9 15" id="KW-0067">ATP-binding</keyword>
<dbReference type="InterPro" id="IPR020561">
    <property type="entry name" value="PRibGlycinamid_synth_ATP-grasp"/>
</dbReference>
<name>H6Q4M7_WIGGL</name>
<dbReference type="PROSITE" id="PS00184">
    <property type="entry name" value="GARS"/>
    <property type="match status" value="1"/>
</dbReference>
<keyword evidence="7 15" id="KW-0547">Nucleotide-binding</keyword>
<proteinExistence type="inferred from homology"/>
<evidence type="ECO:0000256" key="8">
    <source>
        <dbReference type="ARBA" id="ARBA00022755"/>
    </source>
</evidence>
<dbReference type="Pfam" id="PF02844">
    <property type="entry name" value="GARS_N"/>
    <property type="match status" value="1"/>
</dbReference>
<dbReference type="eggNOG" id="COG0151">
    <property type="taxonomic scope" value="Bacteria"/>
</dbReference>
<dbReference type="FunFam" id="3.40.50.20:FF:000006">
    <property type="entry name" value="Phosphoribosylamine--glycine ligase, chloroplastic"/>
    <property type="match status" value="1"/>
</dbReference>
<dbReference type="PANTHER" id="PTHR43472:SF1">
    <property type="entry name" value="PHOSPHORIBOSYLAMINE--GLYCINE LIGASE, CHLOROPLASTIC"/>
    <property type="match status" value="1"/>
</dbReference>
<evidence type="ECO:0000256" key="10">
    <source>
        <dbReference type="ARBA" id="ARBA00023211"/>
    </source>
</evidence>
<dbReference type="PROSITE" id="PS50975">
    <property type="entry name" value="ATP_GRASP"/>
    <property type="match status" value="1"/>
</dbReference>
<dbReference type="GO" id="GO:0009113">
    <property type="term" value="P:purine nucleobase biosynthetic process"/>
    <property type="evidence" value="ECO:0007669"/>
    <property type="project" value="InterPro"/>
</dbReference>
<evidence type="ECO:0000256" key="5">
    <source>
        <dbReference type="ARBA" id="ARBA00022598"/>
    </source>
</evidence>
<evidence type="ECO:0000256" key="3">
    <source>
        <dbReference type="ARBA" id="ARBA00005174"/>
    </source>
</evidence>
<dbReference type="SMART" id="SM01210">
    <property type="entry name" value="GARS_C"/>
    <property type="match status" value="1"/>
</dbReference>
<dbReference type="InterPro" id="IPR000115">
    <property type="entry name" value="PRibGlycinamide_synth"/>
</dbReference>
<dbReference type="InterPro" id="IPR037123">
    <property type="entry name" value="PRibGlycinamide_synth_C_sf"/>
</dbReference>
<accession>H6Q4M7</accession>
<dbReference type="GO" id="GO:0005524">
    <property type="term" value="F:ATP binding"/>
    <property type="evidence" value="ECO:0007669"/>
    <property type="project" value="UniProtKB-UniRule"/>
</dbReference>
<evidence type="ECO:0000313" key="17">
    <source>
        <dbReference type="EMBL" id="AFA41087.1"/>
    </source>
</evidence>
<dbReference type="SMART" id="SM01209">
    <property type="entry name" value="GARS_A"/>
    <property type="match status" value="1"/>
</dbReference>
<keyword evidence="6" id="KW-0479">Metal-binding</keyword>
<dbReference type="SUPFAM" id="SSF51246">
    <property type="entry name" value="Rudiment single hybrid motif"/>
    <property type="match status" value="1"/>
</dbReference>
<dbReference type="Gene3D" id="3.30.1490.20">
    <property type="entry name" value="ATP-grasp fold, A domain"/>
    <property type="match status" value="1"/>
</dbReference>
<dbReference type="InterPro" id="IPR011761">
    <property type="entry name" value="ATP-grasp"/>
</dbReference>
<dbReference type="HOGENOM" id="CLU_027420_3_1_6"/>
<evidence type="ECO:0000256" key="15">
    <source>
        <dbReference type="PROSITE-ProRule" id="PRU00409"/>
    </source>
</evidence>
<dbReference type="OrthoDB" id="9807240at2"/>
<dbReference type="Gene3D" id="3.90.600.10">
    <property type="entry name" value="Phosphoribosylglycinamide synthetase, C-terminal domain"/>
    <property type="match status" value="1"/>
</dbReference>
<dbReference type="InterPro" id="IPR013815">
    <property type="entry name" value="ATP_grasp_subdomain_1"/>
</dbReference>
<dbReference type="EC" id="6.3.4.13" evidence="4 14"/>
<dbReference type="InterPro" id="IPR011054">
    <property type="entry name" value="Rudment_hybrid_motif"/>
</dbReference>
<keyword evidence="5 14" id="KW-0436">Ligase</keyword>
<dbReference type="UniPathway" id="UPA00074">
    <property type="reaction ID" value="UER00125"/>
</dbReference>
<evidence type="ECO:0000256" key="6">
    <source>
        <dbReference type="ARBA" id="ARBA00022723"/>
    </source>
</evidence>
<comment type="catalytic activity">
    <reaction evidence="14">
        <text>5-phospho-beta-D-ribosylamine + glycine + ATP = N(1)-(5-phospho-beta-D-ribosyl)glycinamide + ADP + phosphate + H(+)</text>
        <dbReference type="Rhea" id="RHEA:17453"/>
        <dbReference type="ChEBI" id="CHEBI:15378"/>
        <dbReference type="ChEBI" id="CHEBI:30616"/>
        <dbReference type="ChEBI" id="CHEBI:43474"/>
        <dbReference type="ChEBI" id="CHEBI:57305"/>
        <dbReference type="ChEBI" id="CHEBI:58681"/>
        <dbReference type="ChEBI" id="CHEBI:143788"/>
        <dbReference type="ChEBI" id="CHEBI:456216"/>
        <dbReference type="EC" id="6.3.4.13"/>
    </reaction>
</comment>
<evidence type="ECO:0000256" key="12">
    <source>
        <dbReference type="ARBA" id="ARBA00042242"/>
    </source>
</evidence>
<keyword evidence="8 14" id="KW-0658">Purine biosynthesis</keyword>
<dbReference type="SUPFAM" id="SSF56059">
    <property type="entry name" value="Glutathione synthetase ATP-binding domain-like"/>
    <property type="match status" value="1"/>
</dbReference>
<evidence type="ECO:0000256" key="2">
    <source>
        <dbReference type="ARBA" id="ARBA00001946"/>
    </source>
</evidence>
<evidence type="ECO:0000256" key="9">
    <source>
        <dbReference type="ARBA" id="ARBA00022840"/>
    </source>
</evidence>
<comment type="similarity">
    <text evidence="11 14">Belongs to the GARS family.</text>
</comment>
<dbReference type="InterPro" id="IPR020560">
    <property type="entry name" value="PRibGlycinamide_synth_C-dom"/>
</dbReference>
<dbReference type="InterPro" id="IPR020562">
    <property type="entry name" value="PRibGlycinamide_synth_N"/>
</dbReference>
<evidence type="ECO:0000256" key="4">
    <source>
        <dbReference type="ARBA" id="ARBA00013255"/>
    </source>
</evidence>
<dbReference type="PANTHER" id="PTHR43472">
    <property type="entry name" value="PHOSPHORIBOSYLAMINE--GLYCINE LIGASE"/>
    <property type="match status" value="1"/>
</dbReference>
<dbReference type="Pfam" id="PF02843">
    <property type="entry name" value="GARS_C"/>
    <property type="match status" value="1"/>
</dbReference>
<comment type="cofactor">
    <cofactor evidence="1">
        <name>Mn(2+)</name>
        <dbReference type="ChEBI" id="CHEBI:29035"/>
    </cofactor>
</comment>
<sequence>MKILVIGSGGREHAISWKIAQSSEVKKIYVAPGNGGTFLEPKLRNINIASVDIQKLISFAKEKRILFTIVGPEEPLYYGIVDAFMSENLLIFGPTKFAAQLETSKVFAKKFLKKYNIPSAKYKIFYNKDSAIQYVKKKKFPIVIKADGLSFGKGVKIAYNVEEAEKFIEDVLINKIFNISESSILIEEMLYGEEISFTLIINKTSIMPLAISQDHKRVGSGDIGNNTGGMGAYSPVSLVTYKIYHKIMQNIIYPTISGMIKENLIYTGILYVGILIDKNFQPYVIEFNCRFGDPEAQTILFRMKSDFLSHILSAIFGNLDTQSVELDYRYSMGLILATSNYPESYPIGLNISGLFSQNTTSESKIFHCATKINQKQIITNGGRVLCVTSLGNSIENLQEITNGIAKLVHWNGKFFRKDIGHREKFYCTSDKKI</sequence>
<protein>
    <recommendedName>
        <fullName evidence="4 14">Phosphoribosylamine--glycine ligase</fullName>
        <ecNumber evidence="4 14">6.3.4.13</ecNumber>
    </recommendedName>
    <alternativeName>
        <fullName evidence="14">GARS</fullName>
    </alternativeName>
    <alternativeName>
        <fullName evidence="12 14">Glycinamide ribonucleotide synthetase</fullName>
    </alternativeName>
    <alternativeName>
        <fullName evidence="13 14">Phosphoribosylglycinamide synthetase</fullName>
    </alternativeName>
</protein>
<dbReference type="NCBIfam" id="TIGR00877">
    <property type="entry name" value="purD"/>
    <property type="match status" value="1"/>
</dbReference>
<evidence type="ECO:0000256" key="11">
    <source>
        <dbReference type="ARBA" id="ARBA00038345"/>
    </source>
</evidence>
<dbReference type="InterPro" id="IPR020559">
    <property type="entry name" value="PRibGlycinamide_synth_CS"/>
</dbReference>
<dbReference type="AlphaFoldDB" id="H6Q4M7"/>
<evidence type="ECO:0000256" key="7">
    <source>
        <dbReference type="ARBA" id="ARBA00022741"/>
    </source>
</evidence>
<dbReference type="GO" id="GO:0004637">
    <property type="term" value="F:phosphoribosylamine-glycine ligase activity"/>
    <property type="evidence" value="ECO:0007669"/>
    <property type="project" value="UniProtKB-UniRule"/>
</dbReference>